<feature type="compositionally biased region" description="Low complexity" evidence="1">
    <location>
        <begin position="839"/>
        <end position="851"/>
    </location>
</feature>
<reference evidence="3" key="1">
    <citation type="submission" date="2023-01" db="EMBL/GenBank/DDBJ databases">
        <title>The chitinases involved in constricting ring structure development in the nematode-trapping fungus Drechslerella dactyloides.</title>
        <authorList>
            <person name="Wang R."/>
            <person name="Zhang L."/>
            <person name="Tang P."/>
            <person name="Li S."/>
            <person name="Liang L."/>
        </authorList>
    </citation>
    <scope>NUCLEOTIDE SEQUENCE</scope>
    <source>
        <strain evidence="3">YMF1.00031</strain>
    </source>
</reference>
<dbReference type="Pfam" id="PF13519">
    <property type="entry name" value="VWA_2"/>
    <property type="match status" value="1"/>
</dbReference>
<feature type="compositionally biased region" description="Basic and acidic residues" evidence="1">
    <location>
        <begin position="991"/>
        <end position="1002"/>
    </location>
</feature>
<dbReference type="Gene3D" id="3.40.50.410">
    <property type="entry name" value="von Willebrand factor, type A domain"/>
    <property type="match status" value="1"/>
</dbReference>
<feature type="region of interest" description="Disordered" evidence="1">
    <location>
        <begin position="1319"/>
        <end position="1346"/>
    </location>
</feature>
<dbReference type="SUPFAM" id="SSF53300">
    <property type="entry name" value="vWA-like"/>
    <property type="match status" value="1"/>
</dbReference>
<dbReference type="CDD" id="cd00081">
    <property type="entry name" value="Hint"/>
    <property type="match status" value="1"/>
</dbReference>
<feature type="compositionally biased region" description="Basic and acidic residues" evidence="1">
    <location>
        <begin position="1045"/>
        <end position="1054"/>
    </location>
</feature>
<evidence type="ECO:0000259" key="2">
    <source>
        <dbReference type="PROSITE" id="PS50234"/>
    </source>
</evidence>
<dbReference type="InterPro" id="IPR036844">
    <property type="entry name" value="Hint_dom_sf"/>
</dbReference>
<evidence type="ECO:0000256" key="1">
    <source>
        <dbReference type="SAM" id="MobiDB-lite"/>
    </source>
</evidence>
<dbReference type="InterPro" id="IPR036465">
    <property type="entry name" value="vWFA_dom_sf"/>
</dbReference>
<dbReference type="PANTHER" id="PTHR10579">
    <property type="entry name" value="CALCIUM-ACTIVATED CHLORIDE CHANNEL REGULATOR"/>
    <property type="match status" value="1"/>
</dbReference>
<dbReference type="InterPro" id="IPR039510">
    <property type="entry name" value="Vint_dom"/>
</dbReference>
<feature type="domain" description="VWFA" evidence="2">
    <location>
        <begin position="56"/>
        <end position="263"/>
    </location>
</feature>
<proteinExistence type="predicted"/>
<feature type="region of interest" description="Disordered" evidence="1">
    <location>
        <begin position="991"/>
        <end position="1013"/>
    </location>
</feature>
<feature type="region of interest" description="Disordered" evidence="1">
    <location>
        <begin position="831"/>
        <end position="882"/>
    </location>
</feature>
<comment type="caution">
    <text evidence="3">The sequence shown here is derived from an EMBL/GenBank/DDBJ whole genome shotgun (WGS) entry which is preliminary data.</text>
</comment>
<feature type="region of interest" description="Disordered" evidence="1">
    <location>
        <begin position="29"/>
        <end position="49"/>
    </location>
</feature>
<dbReference type="InterPro" id="IPR032838">
    <property type="entry name" value="Vwaint_dom"/>
</dbReference>
<feature type="compositionally biased region" description="Polar residues" evidence="1">
    <location>
        <begin position="852"/>
        <end position="863"/>
    </location>
</feature>
<name>A0AAD6IU49_DREDA</name>
<accession>A0AAD6IU49</accession>
<dbReference type="SMART" id="SM00327">
    <property type="entry name" value="VWA"/>
    <property type="match status" value="1"/>
</dbReference>
<dbReference type="EMBL" id="JAQGDS010000008">
    <property type="protein sequence ID" value="KAJ6258734.1"/>
    <property type="molecule type" value="Genomic_DNA"/>
</dbReference>
<protein>
    <recommendedName>
        <fullName evidence="2">VWFA domain-containing protein</fullName>
    </recommendedName>
</protein>
<gene>
    <name evidence="3" type="ORF">Dda_6786</name>
</gene>
<dbReference type="SUPFAM" id="SSF51294">
    <property type="entry name" value="Hedgehog/intein (Hint) domain"/>
    <property type="match status" value="1"/>
</dbReference>
<keyword evidence="4" id="KW-1185">Reference proteome</keyword>
<dbReference type="Pfam" id="PF14623">
    <property type="entry name" value="Vint"/>
    <property type="match status" value="1"/>
</dbReference>
<dbReference type="PROSITE" id="PS50234">
    <property type="entry name" value="VWFA"/>
    <property type="match status" value="1"/>
</dbReference>
<sequence length="1434" mass="155113">MSNADAPPPYEEQVPAGLSVSITEHGASNFLVTVTPPREPPKPERAKNGFKRAPVDLCCVIDVSGSMEEDAPAPAESAGKAKEETGLTILDVVKHAMKTIIATLDENDRLSIVAFDSRAELISDFQHSSADGKKLLNSAVDQLQPKASTNLWDGLKMGMNLIHDVQHKAEGSSTSAKKIDSGRFASLFILTDGQPNVAPPRGHIPMLKQWTESHPDTRFAINTFGFGYDLDSALMSDIARAGGGHYGFIADAGMVGTVFVHSLANLFSTYATACYIDVEVPDGTKLMKPMGEFEFEEASWGAKVLIGDIQYGQSRDFVFQIDNLDRKGPEDIIVTLTAKAWDTQEAMKVAATITTSPELNAPSQDFQYHFQRLTLVSSIYALCGVKPVGDEKSLQEYKQKFTAQAAAIKQDLAGHAAAEALATDISGEVTLAVSDRAAYQKWGRHYFPSLARAHQMQRCNNFKDPGLQVYGQQSPLFTQSRDFADAEFDKLPPPTPSAPPAISGSRYGYWTGPKGSSHAKSAAPARHALASMSRYNVRGGVCFTGDCLVTLADTSLVRIDTLRRGSAVETPNGPAEVSAVVKTVITGGKTPLCRIGEMDVTPWHPIFHEGEWKFPSDIVEPEVRPCEALYSVLLLPSPAADDHSMYVSGMRVVTLGHGLVDDAEKERGGDVRNHSFFGNYEAVFEAVWGLKGFYEDGVCECTGVIRDAESGLIKGFTAAVAETESMVDAGVAHTVRVGATARRGRSIIVVGLEGSASSPHTRLSESRDFLLSVTRSRDQRASRQVVPSICTHLTSFPSRCPLSSPIAHACQNFSSEKLPSRASANYKYRQGPQLDCDKQSSSQQASTDASKPTSALTPLSPSAKTAMPPVGAATPGQARRPWYEDIDEDLRLGTKYARQPFQNSHRRMGPAPAGAPAAEQNRDKLHYTMDIGAQSALLAVHTPSCAASPTAAASSKKKKVSPKIFVLVVNEEVDGNPYRDLFPSMAIAKPGETRARPGRDRTSGASNINPPHTELLRSAVDVASVATVAGKFLQRTLEKMGQATGRRESKKSCPTEDTPGEPTVGDPEVPATMFSRAGDGTAGILHMPQPIRPVPRTPTDGREYLIERETRHVETAPRGKRQLADVTDVDAKRRRANGSRHACETVTKEERYFSTKPVLNTEAGQTTEGQMYRSHSGADSDRPIKPIPKRPSAYVASRTPHTGASNHAAPDEYARQDHHAHGRAQNAAEANRLAEANPGQQYAFDINKSQVAEQYSGLWGNQNLQAVIAAETPFAEEEFNAMNSYELVTAAQRAEAVTPSPEQEPIYFPTSPGCQWIENTNGEGSESDDGSSGSVIIRQPVSGNPMTREAISQLQSRQNTPKTPRMTSNISLRDLTSSASVCHGLFKTPSAGRTKRWLGECCYAGMERSPFLEGFAAHGGAVNAARTEEEESEW</sequence>
<dbReference type="Proteomes" id="UP001221413">
    <property type="component" value="Unassembled WGS sequence"/>
</dbReference>
<evidence type="ECO:0000313" key="4">
    <source>
        <dbReference type="Proteomes" id="UP001221413"/>
    </source>
</evidence>
<dbReference type="InterPro" id="IPR051266">
    <property type="entry name" value="CLCR"/>
</dbReference>
<feature type="region of interest" description="Disordered" evidence="1">
    <location>
        <begin position="1039"/>
        <end position="1069"/>
    </location>
</feature>
<dbReference type="Pfam" id="PF14624">
    <property type="entry name" value="Vwaint"/>
    <property type="match status" value="1"/>
</dbReference>
<evidence type="ECO:0000313" key="3">
    <source>
        <dbReference type="EMBL" id="KAJ6258734.1"/>
    </source>
</evidence>
<organism evidence="3 4">
    <name type="scientific">Drechslerella dactyloides</name>
    <name type="common">Nematode-trapping fungus</name>
    <name type="synonym">Arthrobotrys dactyloides</name>
    <dbReference type="NCBI Taxonomy" id="74499"/>
    <lineage>
        <taxon>Eukaryota</taxon>
        <taxon>Fungi</taxon>
        <taxon>Dikarya</taxon>
        <taxon>Ascomycota</taxon>
        <taxon>Pezizomycotina</taxon>
        <taxon>Orbiliomycetes</taxon>
        <taxon>Orbiliales</taxon>
        <taxon>Orbiliaceae</taxon>
        <taxon>Drechslerella</taxon>
    </lineage>
</organism>
<dbReference type="InterPro" id="IPR002035">
    <property type="entry name" value="VWF_A"/>
</dbReference>
<feature type="region of interest" description="Disordered" evidence="1">
    <location>
        <begin position="1155"/>
        <end position="1209"/>
    </location>
</feature>
<dbReference type="PANTHER" id="PTHR10579:SF156">
    <property type="entry name" value="VWFA DOMAIN-CONTAINING PROTEIN"/>
    <property type="match status" value="1"/>
</dbReference>